<dbReference type="EMBL" id="CP110430">
    <property type="protein sequence ID" value="WAQ88835.1"/>
    <property type="molecule type" value="Genomic_DNA"/>
</dbReference>
<dbReference type="GeneID" id="77801308"/>
<feature type="region of interest" description="Disordered" evidence="1">
    <location>
        <begin position="48"/>
        <end position="68"/>
    </location>
</feature>
<dbReference type="RefSeq" id="XP_053024390.1">
    <property type="nucleotide sequence ID" value="XM_053160413.1"/>
</dbReference>
<reference evidence="2" key="1">
    <citation type="submission" date="2022-10" db="EMBL/GenBank/DDBJ databases">
        <title>Puccinia triticina Genome sequencing and assembly.</title>
        <authorList>
            <person name="Li C."/>
        </authorList>
    </citation>
    <scope>NUCLEOTIDE SEQUENCE</scope>
    <source>
        <strain evidence="2">Pt15</strain>
    </source>
</reference>
<evidence type="ECO:0000313" key="2">
    <source>
        <dbReference type="EMBL" id="WAQ88835.1"/>
    </source>
</evidence>
<keyword evidence="3" id="KW-1185">Reference proteome</keyword>
<name>A0ABY7CYG4_9BASI</name>
<organism evidence="2 3">
    <name type="scientific">Puccinia triticina</name>
    <dbReference type="NCBI Taxonomy" id="208348"/>
    <lineage>
        <taxon>Eukaryota</taxon>
        <taxon>Fungi</taxon>
        <taxon>Dikarya</taxon>
        <taxon>Basidiomycota</taxon>
        <taxon>Pucciniomycotina</taxon>
        <taxon>Pucciniomycetes</taxon>
        <taxon>Pucciniales</taxon>
        <taxon>Pucciniaceae</taxon>
        <taxon>Puccinia</taxon>
    </lineage>
</organism>
<evidence type="ECO:0000256" key="1">
    <source>
        <dbReference type="SAM" id="MobiDB-lite"/>
    </source>
</evidence>
<accession>A0ABY7CYG4</accession>
<sequence length="68" mass="7230">MLTNPSADAPGPSPPAAFGPNGGAFNSDKDAEWIARLFDQLVPQFQAAGDRMQTDGDGTNQRPICRKL</sequence>
<dbReference type="Proteomes" id="UP001164743">
    <property type="component" value="Chromosome 10A"/>
</dbReference>
<feature type="compositionally biased region" description="Low complexity" evidence="1">
    <location>
        <begin position="1"/>
        <end position="10"/>
    </location>
</feature>
<feature type="region of interest" description="Disordered" evidence="1">
    <location>
        <begin position="1"/>
        <end position="26"/>
    </location>
</feature>
<gene>
    <name evidence="2" type="ORF">PtA15_10A255</name>
</gene>
<protein>
    <submittedName>
        <fullName evidence="2">Uncharacterized protein</fullName>
    </submittedName>
</protein>
<evidence type="ECO:0000313" key="3">
    <source>
        <dbReference type="Proteomes" id="UP001164743"/>
    </source>
</evidence>
<proteinExistence type="predicted"/>